<dbReference type="Gene3D" id="1.20.930.10">
    <property type="entry name" value="Conserved domain common to transcription factors TFIIS, elongin A, CRSP70"/>
    <property type="match status" value="1"/>
</dbReference>
<dbReference type="Gene3D" id="4.10.1000.10">
    <property type="entry name" value="Zinc finger, CCCH-type"/>
    <property type="match status" value="1"/>
</dbReference>
<keyword evidence="5 7" id="KW-0539">Nucleus</keyword>
<dbReference type="Pfam" id="PF00642">
    <property type="entry name" value="zf-CCCH"/>
    <property type="match status" value="1"/>
</dbReference>
<keyword evidence="4 7" id="KW-0371">Homeobox</keyword>
<feature type="region of interest" description="Disordered" evidence="8">
    <location>
        <begin position="1140"/>
        <end position="1171"/>
    </location>
</feature>
<dbReference type="InterPro" id="IPR035441">
    <property type="entry name" value="TFIIS/LEDGF_dom_sf"/>
</dbReference>
<dbReference type="SUPFAM" id="SSF51206">
    <property type="entry name" value="cAMP-binding domain-like"/>
    <property type="match status" value="2"/>
</dbReference>
<evidence type="ECO:0000256" key="8">
    <source>
        <dbReference type="SAM" id="MobiDB-lite"/>
    </source>
</evidence>
<evidence type="ECO:0000259" key="11">
    <source>
        <dbReference type="PROSITE" id="PS50103"/>
    </source>
</evidence>
<dbReference type="PROSITE" id="PS50103">
    <property type="entry name" value="ZF_C3H1"/>
    <property type="match status" value="1"/>
</dbReference>
<feature type="region of interest" description="Disordered" evidence="8">
    <location>
        <begin position="48"/>
        <end position="67"/>
    </location>
</feature>
<feature type="compositionally biased region" description="Basic and acidic residues" evidence="8">
    <location>
        <begin position="1301"/>
        <end position="1310"/>
    </location>
</feature>
<reference evidence="13 14" key="1">
    <citation type="submission" date="2023-09" db="EMBL/GenBank/DDBJ databases">
        <title>Pangenome analysis of Batrachochytrium dendrobatidis and related Chytrids.</title>
        <authorList>
            <person name="Yacoub M.N."/>
            <person name="Stajich J.E."/>
            <person name="James T.Y."/>
        </authorList>
    </citation>
    <scope>NUCLEOTIDE SEQUENCE [LARGE SCALE GENOMIC DNA]</scope>
    <source>
        <strain evidence="13 14">JEL0888</strain>
    </source>
</reference>
<feature type="compositionally biased region" description="Basic and acidic residues" evidence="8">
    <location>
        <begin position="1140"/>
        <end position="1151"/>
    </location>
</feature>
<dbReference type="Gene3D" id="1.10.10.60">
    <property type="entry name" value="Homeodomain-like"/>
    <property type="match status" value="1"/>
</dbReference>
<feature type="domain" description="Homeobox" evidence="10">
    <location>
        <begin position="689"/>
        <end position="736"/>
    </location>
</feature>
<dbReference type="CDD" id="cd00086">
    <property type="entry name" value="homeodomain"/>
    <property type="match status" value="1"/>
</dbReference>
<feature type="compositionally biased region" description="Low complexity" evidence="8">
    <location>
        <begin position="1608"/>
        <end position="1631"/>
    </location>
</feature>
<dbReference type="SMART" id="SM00356">
    <property type="entry name" value="ZnF_C3H1"/>
    <property type="match status" value="1"/>
</dbReference>
<dbReference type="EMBL" id="JADGIZ020000005">
    <property type="protein sequence ID" value="KAL2918675.1"/>
    <property type="molecule type" value="Genomic_DNA"/>
</dbReference>
<dbReference type="InterPro" id="IPR000595">
    <property type="entry name" value="cNMP-bd_dom"/>
</dbReference>
<evidence type="ECO:0000256" key="5">
    <source>
        <dbReference type="PROSITE-ProRule" id="PRU00649"/>
    </source>
</evidence>
<evidence type="ECO:0000259" key="10">
    <source>
        <dbReference type="PROSITE" id="PS50071"/>
    </source>
</evidence>
<keyword evidence="14" id="KW-1185">Reference proteome</keyword>
<feature type="compositionally biased region" description="Basic and acidic residues" evidence="8">
    <location>
        <begin position="1021"/>
        <end position="1033"/>
    </location>
</feature>
<evidence type="ECO:0000259" key="12">
    <source>
        <dbReference type="PROSITE" id="PS51319"/>
    </source>
</evidence>
<keyword evidence="4 7" id="KW-0238">DNA-binding</keyword>
<evidence type="ECO:0000313" key="14">
    <source>
        <dbReference type="Proteomes" id="UP001527925"/>
    </source>
</evidence>
<evidence type="ECO:0000313" key="13">
    <source>
        <dbReference type="EMBL" id="KAL2918675.1"/>
    </source>
</evidence>
<dbReference type="Pfam" id="PF00027">
    <property type="entry name" value="cNMP_binding"/>
    <property type="match status" value="1"/>
</dbReference>
<comment type="caution">
    <text evidence="13">The sequence shown here is derived from an EMBL/GenBank/DDBJ whole genome shotgun (WGS) entry which is preliminary data.</text>
</comment>
<feature type="region of interest" description="Disordered" evidence="8">
    <location>
        <begin position="1559"/>
        <end position="1647"/>
    </location>
</feature>
<evidence type="ECO:0000256" key="1">
    <source>
        <dbReference type="ARBA" id="ARBA00022723"/>
    </source>
</evidence>
<proteinExistence type="predicted"/>
<feature type="domain" description="C3H1-type" evidence="11">
    <location>
        <begin position="1646"/>
        <end position="1673"/>
    </location>
</feature>
<comment type="subcellular location">
    <subcellularLocation>
        <location evidence="5 7">Nucleus</location>
    </subcellularLocation>
</comment>
<feature type="DNA-binding region" description="Homeobox" evidence="4">
    <location>
        <begin position="691"/>
        <end position="737"/>
    </location>
</feature>
<feature type="region of interest" description="Disordered" evidence="8">
    <location>
        <begin position="1"/>
        <end position="34"/>
    </location>
</feature>
<dbReference type="InterPro" id="IPR018490">
    <property type="entry name" value="cNMP-bd_dom_sf"/>
</dbReference>
<feature type="region of interest" description="Disordered" evidence="8">
    <location>
        <begin position="805"/>
        <end position="863"/>
    </location>
</feature>
<sequence>MSYSLTGAGLKQLRAADTKEASSEQEGASLMPTEWQYQRLRRNLDDVVDGQEGDSAQLRQQASDRIDRDSSIHDIADMRIWSSGQLTDEIDPADASEKFEMHMKRLRHAQGLLTDAGSVPGKVFDALEGLTNKYFHKPMPKVELRQYEKAWRARKGMVGSDERLEDFKRGAAVKRIIHNHFLGDFWEIYQNAHRSRQGTLVNGFEPKTWHRLSGAAYREHIEKEQKRKAELSEIVGKTRAQIVGKAGPASVGNMAGGPDAATSGAVSASAALIASSAAGGGSAISVPIIARIMLTMTHKHPSDAREFIKEWEAKNLATPLDRTKNMLDQAVEILQRNPAVTCVPRTSHEMLVLQEVLRPLPAFRRIADFVFAEICRLLVCDVLNDGEFIFKQGDIGTRWYVVLSGRVRIMINKPGFTSSDEEPERSLATVLGAGEAFGDHALVNDVPRVASAISDGRTVVARLEKSDFKRLMSLVHTLEQKELVYFLQKIPMLRELDQLGLRNIADRMTMRVLAPGTIVIREGEFKESVMFVRSGMCAVFREVTFSEPDGSETRRQLLLGHIGAYESFNEEPAVVKIGTHAGSPFTVVAVDWVELGAVFAYGEWTNMALTYVPSPFAMLTNKDMARAFRVRHEMRRFSRFQRRLVADAPPPPHHPAQSFAPESGHAPRGGAGNKVPAAADVAALPAGPTFEQWQLEALERWFASAPAPSLAVIEERTLLVGLSAEQIAAWFAHRRQAAGIAAAPAEAAATAADAPEAVSERPTPAALALGGVSDAQSAATPSAPDAGLIAAQGLTPTALHLLAAARSASNESPRVPPTPPTAAAQISARNGLQWSPTSDSVGSPESALSPASTENDDVPSSPLSLADVLGVGVKSMSDPAQIPRMELLMAQQRFEPAQIEILNVIESTSQHHVLEAFAASKGLSIIKRWLDEAVKHRSPVLIPALRALERLPLQLHHLSDSKIGRTVKRMTKTDAALGKDALELANALFSRWSKLISQKSQAGSGASSTKVAVPEAVETDSSERKRQHHELDGTKTVLGSSKRIAVVVPKLRKQPAAGIHAHSTLAAASAKSGDNRRPPVVSSPAEESKPAVASAHASFFSQLAGRPSVPAANVARPAVAKPLAQTVKPAKQSVDNVLKRRASDGGTHENSLEPPTKMKATFNGSPTEDRAVPSYRKMADSVSSSSVATAKSPGTAAAACTSSTSPIADVLLGVQPPASTHAPSYRRRPDPAVSEGGAASSRETTSPTTANLAVEADAVGVSGQSKTKQKNVRFKPDDQLCEIKYFETPEPENPSAHRAMSAHDRSKTREFDRSEAKHAFESLRRELCEQISWSTPRPIRLFSDVVMVESAEAKSQETRERLALSRVFYSLADIPPTPDEPDGADSMQGIQDEQVKLVKLDSESTRQILMMSNLSRTMTPAATPTAALPINAPAPLSVAAVTAPISLSAPASASLPGLAALPTSIPSLGLPSGPQLYQPPVQTSPPSTLSQQLNPQLLGQALTLLGLVSAQGQSGLTGLTGVVSDLAALASQQAQPPAQTAPYALPPFVPAVQHPVQHPVPALADDPRGGGHALTNQQQHQQQQPYGFYAAHGSQPSQTPSAHAPLRQQQQKQQQHKPSQQHSHLHQSQQQVPYRTGFPRPNPRDQRKTKMCMFWKSGTCRNGANCKFLHQDIN</sequence>
<evidence type="ECO:0000259" key="9">
    <source>
        <dbReference type="PROSITE" id="PS50042"/>
    </source>
</evidence>
<feature type="region of interest" description="Disordered" evidence="8">
    <location>
        <begin position="646"/>
        <end position="674"/>
    </location>
</feature>
<keyword evidence="2 6" id="KW-0863">Zinc-finger</keyword>
<dbReference type="PROSITE" id="PS51319">
    <property type="entry name" value="TFIIS_N"/>
    <property type="match status" value="1"/>
</dbReference>
<feature type="domain" description="TFIIS N-terminal" evidence="12">
    <location>
        <begin position="924"/>
        <end position="999"/>
    </location>
</feature>
<dbReference type="InterPro" id="IPR014710">
    <property type="entry name" value="RmlC-like_jellyroll"/>
</dbReference>
<feature type="zinc finger region" description="C3H1-type" evidence="6">
    <location>
        <begin position="1646"/>
        <end position="1673"/>
    </location>
</feature>
<dbReference type="Gene3D" id="2.60.120.10">
    <property type="entry name" value="Jelly Rolls"/>
    <property type="match status" value="2"/>
</dbReference>
<accession>A0ABR4NGT7</accession>
<dbReference type="InterPro" id="IPR001356">
    <property type="entry name" value="HD"/>
</dbReference>
<feature type="compositionally biased region" description="Polar residues" evidence="8">
    <location>
        <begin position="827"/>
        <end position="843"/>
    </location>
</feature>
<feature type="region of interest" description="Disordered" evidence="8">
    <location>
        <begin position="1003"/>
        <end position="1033"/>
    </location>
</feature>
<gene>
    <name evidence="13" type="ORF">HK105_201509</name>
</gene>
<evidence type="ECO:0000256" key="2">
    <source>
        <dbReference type="ARBA" id="ARBA00022771"/>
    </source>
</evidence>
<organism evidence="13 14">
    <name type="scientific">Polyrhizophydium stewartii</name>
    <dbReference type="NCBI Taxonomy" id="2732419"/>
    <lineage>
        <taxon>Eukaryota</taxon>
        <taxon>Fungi</taxon>
        <taxon>Fungi incertae sedis</taxon>
        <taxon>Chytridiomycota</taxon>
        <taxon>Chytridiomycota incertae sedis</taxon>
        <taxon>Chytridiomycetes</taxon>
        <taxon>Rhizophydiales</taxon>
        <taxon>Rhizophydiales incertae sedis</taxon>
        <taxon>Polyrhizophydium</taxon>
    </lineage>
</organism>
<feature type="region of interest" description="Disordered" evidence="8">
    <location>
        <begin position="1289"/>
        <end position="1310"/>
    </location>
</feature>
<dbReference type="SUPFAM" id="SSF90229">
    <property type="entry name" value="CCCH zinc finger"/>
    <property type="match status" value="1"/>
</dbReference>
<keyword evidence="1 6" id="KW-0479">Metal-binding</keyword>
<feature type="domain" description="Cyclic nucleotide-binding" evidence="9">
    <location>
        <begin position="362"/>
        <end position="489"/>
    </location>
</feature>
<dbReference type="SMART" id="SM00389">
    <property type="entry name" value="HOX"/>
    <property type="match status" value="1"/>
</dbReference>
<dbReference type="SMART" id="SM00100">
    <property type="entry name" value="cNMP"/>
    <property type="match status" value="2"/>
</dbReference>
<dbReference type="PANTHER" id="PTHR23011:SF28">
    <property type="entry name" value="CYCLIC NUCLEOTIDE-BINDING DOMAIN CONTAINING PROTEIN"/>
    <property type="match status" value="1"/>
</dbReference>
<dbReference type="SUPFAM" id="SSF47676">
    <property type="entry name" value="Conserved domain common to transcription factors TFIIS, elongin A, CRSP70"/>
    <property type="match status" value="1"/>
</dbReference>
<dbReference type="SUPFAM" id="SSF46689">
    <property type="entry name" value="Homeodomain-like"/>
    <property type="match status" value="1"/>
</dbReference>
<dbReference type="InterPro" id="IPR009057">
    <property type="entry name" value="Homeodomain-like_sf"/>
</dbReference>
<evidence type="ECO:0000256" key="3">
    <source>
        <dbReference type="ARBA" id="ARBA00022833"/>
    </source>
</evidence>
<dbReference type="Pfam" id="PF00046">
    <property type="entry name" value="Homeodomain"/>
    <property type="match status" value="1"/>
</dbReference>
<evidence type="ECO:0000256" key="6">
    <source>
        <dbReference type="PROSITE-ProRule" id="PRU00723"/>
    </source>
</evidence>
<feature type="region of interest" description="Disordered" evidence="8">
    <location>
        <begin position="1065"/>
        <end position="1088"/>
    </location>
</feature>
<protein>
    <submittedName>
        <fullName evidence="13">Uncharacterized protein</fullName>
    </submittedName>
</protein>
<feature type="region of interest" description="Disordered" evidence="8">
    <location>
        <begin position="1218"/>
        <end position="1251"/>
    </location>
</feature>
<evidence type="ECO:0000256" key="4">
    <source>
        <dbReference type="PROSITE-ProRule" id="PRU00108"/>
    </source>
</evidence>
<keyword evidence="3 6" id="KW-0862">Zinc</keyword>
<feature type="domain" description="Cyclic nucleotide-binding" evidence="9">
    <location>
        <begin position="492"/>
        <end position="570"/>
    </location>
</feature>
<dbReference type="Proteomes" id="UP001527925">
    <property type="component" value="Unassembled WGS sequence"/>
</dbReference>
<dbReference type="PANTHER" id="PTHR23011">
    <property type="entry name" value="CYCLIC NUCLEOTIDE-BINDING DOMAIN CONTAINING PROTEIN"/>
    <property type="match status" value="1"/>
</dbReference>
<name>A0ABR4NGT7_9FUNG</name>
<dbReference type="InterPro" id="IPR000571">
    <property type="entry name" value="Znf_CCCH"/>
</dbReference>
<feature type="compositionally biased region" description="Polar residues" evidence="8">
    <location>
        <begin position="1241"/>
        <end position="1251"/>
    </location>
</feature>
<evidence type="ECO:0000256" key="7">
    <source>
        <dbReference type="RuleBase" id="RU000682"/>
    </source>
</evidence>
<dbReference type="InterPro" id="IPR036855">
    <property type="entry name" value="Znf_CCCH_sf"/>
</dbReference>
<dbReference type="CDD" id="cd00038">
    <property type="entry name" value="CAP_ED"/>
    <property type="match status" value="2"/>
</dbReference>
<dbReference type="InterPro" id="IPR017923">
    <property type="entry name" value="TFIIS_N"/>
</dbReference>
<dbReference type="Pfam" id="PF08711">
    <property type="entry name" value="Med26"/>
    <property type="match status" value="1"/>
</dbReference>
<dbReference type="PROSITE" id="PS50071">
    <property type="entry name" value="HOMEOBOX_2"/>
    <property type="match status" value="1"/>
</dbReference>
<dbReference type="PROSITE" id="PS50042">
    <property type="entry name" value="CNMP_BINDING_3"/>
    <property type="match status" value="2"/>
</dbReference>